<proteinExistence type="predicted"/>
<sequence length="88" mass="8834">GGAAPVFAAKGVPIAASYEGPAVVAGYTVAHGRDGATERAVLVVDVPGGSRAHAVTEEPELLADAESRELVGQPVRLATDGKVNVASW</sequence>
<dbReference type="InterPro" id="IPR040771">
    <property type="entry name" value="TLP1_add_C"/>
</dbReference>
<evidence type="ECO:0000313" key="2">
    <source>
        <dbReference type="EMBL" id="TMR30186.1"/>
    </source>
</evidence>
<dbReference type="EMBL" id="VCKX01000105">
    <property type="protein sequence ID" value="TMR30186.1"/>
    <property type="molecule type" value="Genomic_DNA"/>
</dbReference>
<reference evidence="2 3" key="1">
    <citation type="submission" date="2019-05" db="EMBL/GenBank/DDBJ databases">
        <title>Draft genome sequence of Nonomuraea zeae DSM 100528.</title>
        <authorList>
            <person name="Saricaoglu S."/>
            <person name="Isik K."/>
        </authorList>
    </citation>
    <scope>NUCLEOTIDE SEQUENCE [LARGE SCALE GENOMIC DNA]</scope>
    <source>
        <strain evidence="2 3">DSM 100528</strain>
    </source>
</reference>
<comment type="caution">
    <text evidence="2">The sequence shown here is derived from an EMBL/GenBank/DDBJ whole genome shotgun (WGS) entry which is preliminary data.</text>
</comment>
<keyword evidence="3" id="KW-1185">Reference proteome</keyword>
<feature type="non-terminal residue" evidence="2">
    <location>
        <position position="1"/>
    </location>
</feature>
<dbReference type="Gene3D" id="2.40.50.840">
    <property type="match status" value="1"/>
</dbReference>
<protein>
    <submittedName>
        <fullName evidence="2">Acetyl-CoA synthetase</fullName>
    </submittedName>
</protein>
<gene>
    <name evidence="2" type="ORF">ETD85_29795</name>
</gene>
<dbReference type="Pfam" id="PF18313">
    <property type="entry name" value="TLP1_add_C"/>
    <property type="match status" value="1"/>
</dbReference>
<dbReference type="Proteomes" id="UP000306628">
    <property type="component" value="Unassembled WGS sequence"/>
</dbReference>
<evidence type="ECO:0000259" key="1">
    <source>
        <dbReference type="Pfam" id="PF18313"/>
    </source>
</evidence>
<name>A0A5S4GB01_9ACTN</name>
<feature type="domain" description="Thiolase-like protein type 1 additional C-terminal" evidence="1">
    <location>
        <begin position="11"/>
        <end position="82"/>
    </location>
</feature>
<organism evidence="2 3">
    <name type="scientific">Nonomuraea zeae</name>
    <dbReference type="NCBI Taxonomy" id="1642303"/>
    <lineage>
        <taxon>Bacteria</taxon>
        <taxon>Bacillati</taxon>
        <taxon>Actinomycetota</taxon>
        <taxon>Actinomycetes</taxon>
        <taxon>Streptosporangiales</taxon>
        <taxon>Streptosporangiaceae</taxon>
        <taxon>Nonomuraea</taxon>
    </lineage>
</organism>
<dbReference type="AlphaFoldDB" id="A0A5S4GB01"/>
<evidence type="ECO:0000313" key="3">
    <source>
        <dbReference type="Proteomes" id="UP000306628"/>
    </source>
</evidence>
<accession>A0A5S4GB01</accession>